<organism evidence="1 2">
    <name type="scientific">Comamonas testosteroni</name>
    <name type="common">Pseudomonas testosteroni</name>
    <dbReference type="NCBI Taxonomy" id="285"/>
    <lineage>
        <taxon>Bacteria</taxon>
        <taxon>Pseudomonadati</taxon>
        <taxon>Pseudomonadota</taxon>
        <taxon>Betaproteobacteria</taxon>
        <taxon>Burkholderiales</taxon>
        <taxon>Comamonadaceae</taxon>
        <taxon>Comamonas</taxon>
    </lineage>
</organism>
<evidence type="ECO:0000313" key="2">
    <source>
        <dbReference type="Proteomes" id="UP000255070"/>
    </source>
</evidence>
<keyword evidence="2" id="KW-1185">Reference proteome</keyword>
<dbReference type="EMBL" id="UFXL01000001">
    <property type="protein sequence ID" value="SUY76880.1"/>
    <property type="molecule type" value="Genomic_DNA"/>
</dbReference>
<reference evidence="1 2" key="1">
    <citation type="submission" date="2018-06" db="EMBL/GenBank/DDBJ databases">
        <authorList>
            <consortium name="Pathogen Informatics"/>
            <person name="Doyle S."/>
        </authorList>
    </citation>
    <scope>NUCLEOTIDE SEQUENCE [LARGE SCALE GENOMIC DNA]</scope>
    <source>
        <strain evidence="1 2">NCTC10698</strain>
    </source>
</reference>
<protein>
    <submittedName>
        <fullName evidence="1">Uncharacterized protein</fullName>
    </submittedName>
</protein>
<dbReference type="GeneID" id="64000014"/>
<proteinExistence type="predicted"/>
<evidence type="ECO:0000313" key="1">
    <source>
        <dbReference type="EMBL" id="SUY76880.1"/>
    </source>
</evidence>
<dbReference type="RefSeq" id="WP_003077124.1">
    <property type="nucleotide sequence ID" value="NZ_BBJZ01000010.1"/>
</dbReference>
<gene>
    <name evidence="1" type="ORF">NCTC10698_01862</name>
</gene>
<dbReference type="Proteomes" id="UP000255070">
    <property type="component" value="Unassembled WGS sequence"/>
</dbReference>
<accession>A0A8B4S238</accession>
<name>A0A8B4S238_COMTE</name>
<comment type="caution">
    <text evidence="1">The sequence shown here is derived from an EMBL/GenBank/DDBJ whole genome shotgun (WGS) entry which is preliminary data.</text>
</comment>
<sequence>MAFMMEDVPESGPTSLAKEHWMLVEWVKASRVGVVEYLRHRMMDPVLLAALYYIEGFGMGDGKLFALVRGDAIYVAYVRWGNALWVGSPSVGHVQEVSFPESTPMSRGAIEGLFTDALGDYFEAHSVMNRYTWEDPGGVTFDWSATRWVVRPRKYSLLYWRSKFAKRWGGFRARLWPQIWTFISSPLVAALSLTALDWTGNRWPMVLVGVWLVLRLSQYEAHWRLGDWMIGRKKFRDPLEIFRILGRLQESPPLTALTVRVEPVEGDAMARLVRVFNRSWVPVTFVSISADALADLLAPGLIAQMRREAGQGGIDMKEVERMFPSMTKRWLWPLQSFERRYHLLDGFPSSTRPSRIKATVSTSRLVSGEPSRGLAFFLLEVEDAEPSASPGP</sequence>
<dbReference type="AlphaFoldDB" id="A0A8B4S238"/>